<reference evidence="1" key="1">
    <citation type="submission" date="2022-12" db="EMBL/GenBank/DDBJ databases">
        <title>Draft genome assemblies for two species of Escallonia (Escalloniales).</title>
        <authorList>
            <person name="Chanderbali A."/>
            <person name="Dervinis C."/>
            <person name="Anghel I."/>
            <person name="Soltis D."/>
            <person name="Soltis P."/>
            <person name="Zapata F."/>
        </authorList>
    </citation>
    <scope>NUCLEOTIDE SEQUENCE</scope>
    <source>
        <strain evidence="1">UCBG64.0493</strain>
        <tissue evidence="1">Leaf</tissue>
    </source>
</reference>
<gene>
    <name evidence="1" type="ORF">RJ639_023933</name>
</gene>
<dbReference type="AlphaFoldDB" id="A0AA88V0V8"/>
<comment type="caution">
    <text evidence="1">The sequence shown here is derived from an EMBL/GenBank/DDBJ whole genome shotgun (WGS) entry which is preliminary data.</text>
</comment>
<organism evidence="1 2">
    <name type="scientific">Escallonia herrerae</name>
    <dbReference type="NCBI Taxonomy" id="1293975"/>
    <lineage>
        <taxon>Eukaryota</taxon>
        <taxon>Viridiplantae</taxon>
        <taxon>Streptophyta</taxon>
        <taxon>Embryophyta</taxon>
        <taxon>Tracheophyta</taxon>
        <taxon>Spermatophyta</taxon>
        <taxon>Magnoliopsida</taxon>
        <taxon>eudicotyledons</taxon>
        <taxon>Gunneridae</taxon>
        <taxon>Pentapetalae</taxon>
        <taxon>asterids</taxon>
        <taxon>campanulids</taxon>
        <taxon>Escalloniales</taxon>
        <taxon>Escalloniaceae</taxon>
        <taxon>Escallonia</taxon>
    </lineage>
</organism>
<sequence>MPISIGQITSLVTMLPLITSVTWENFFRSTFLSAWFLPSGSRSTKGFVSNSFQLVSLRHNQQSTANFLFINGRLTFKRIIMNNSTEEFSGIPYMMTLLNCLLATW</sequence>
<name>A0AA88V0V8_9ASTE</name>
<dbReference type="Proteomes" id="UP001188597">
    <property type="component" value="Unassembled WGS sequence"/>
</dbReference>
<evidence type="ECO:0000313" key="2">
    <source>
        <dbReference type="Proteomes" id="UP001188597"/>
    </source>
</evidence>
<keyword evidence="2" id="KW-1185">Reference proteome</keyword>
<protein>
    <submittedName>
        <fullName evidence="1">Uncharacterized protein</fullName>
    </submittedName>
</protein>
<dbReference type="EMBL" id="JAVXUP010003236">
    <property type="protein sequence ID" value="KAK2999569.1"/>
    <property type="molecule type" value="Genomic_DNA"/>
</dbReference>
<evidence type="ECO:0000313" key="1">
    <source>
        <dbReference type="EMBL" id="KAK2999569.1"/>
    </source>
</evidence>
<accession>A0AA88V0V8</accession>
<proteinExistence type="predicted"/>